<proteinExistence type="predicted"/>
<reference evidence="1 3" key="2">
    <citation type="journal article" date="2023" name="Sci. Data">
        <title>Genome assembly of the Korean intertidal mud-creeper Batillaria attramentaria.</title>
        <authorList>
            <person name="Patra A.K."/>
            <person name="Ho P.T."/>
            <person name="Jun S."/>
            <person name="Lee S.J."/>
            <person name="Kim Y."/>
            <person name="Won Y.J."/>
        </authorList>
    </citation>
    <scope>NUCLEOTIDE SEQUENCE [LARGE SCALE GENOMIC DNA]</scope>
    <source>
        <strain evidence="1">Wonlab-2016</strain>
    </source>
</reference>
<dbReference type="Proteomes" id="UP001519460">
    <property type="component" value="Unassembled WGS sequence"/>
</dbReference>
<dbReference type="EMBL" id="JACVVK020000194">
    <property type="protein sequence ID" value="KAK7485480.1"/>
    <property type="molecule type" value="Genomic_DNA"/>
</dbReference>
<name>A0ABD0JV03_9CAEN</name>
<evidence type="ECO:0000313" key="3">
    <source>
        <dbReference type="Proteomes" id="UP001519460"/>
    </source>
</evidence>
<reference evidence="1" key="1">
    <citation type="submission" date="2020-09" db="EMBL/GenBank/DDBJ databases">
        <authorList>
            <person name="Won Y."/>
        </authorList>
    </citation>
    <scope>NUCLEOTIDE SEQUENCE</scope>
    <source>
        <strain evidence="1">Wonlab-2016</strain>
        <tissue evidence="1">Foot muscle</tissue>
    </source>
</reference>
<reference evidence="1" key="3">
    <citation type="submission" date="2023-01" db="EMBL/GenBank/DDBJ databases">
        <authorList>
            <person name="Patra A."/>
        </authorList>
    </citation>
    <scope>NUCLEOTIDE SEQUENCE</scope>
    <source>
        <strain evidence="1">Wonlab-2016</strain>
        <tissue evidence="1">Foot muscle</tissue>
    </source>
</reference>
<sequence length="73" mass="8150">MLKRQTGKSTALALASLSGVQRMARIDSLEKRLIEEMRNKLAYAFLSTLVGAQVGEEKGSNYVMLTEKLSPYR</sequence>
<comment type="caution">
    <text evidence="1">The sequence shown here is derived from an EMBL/GenBank/DDBJ whole genome shotgun (WGS) entry which is preliminary data.</text>
</comment>
<protein>
    <submittedName>
        <fullName evidence="1">Uncharacterized protein</fullName>
    </submittedName>
</protein>
<dbReference type="AlphaFoldDB" id="A0ABD0JV03"/>
<dbReference type="EMBL" id="JACVVK020000318">
    <property type="protein sequence ID" value="KAK7478728.1"/>
    <property type="molecule type" value="Genomic_DNA"/>
</dbReference>
<keyword evidence="3" id="KW-1185">Reference proteome</keyword>
<evidence type="ECO:0000313" key="1">
    <source>
        <dbReference type="EMBL" id="KAK7478728.1"/>
    </source>
</evidence>
<organism evidence="1 3">
    <name type="scientific">Batillaria attramentaria</name>
    <dbReference type="NCBI Taxonomy" id="370345"/>
    <lineage>
        <taxon>Eukaryota</taxon>
        <taxon>Metazoa</taxon>
        <taxon>Spiralia</taxon>
        <taxon>Lophotrochozoa</taxon>
        <taxon>Mollusca</taxon>
        <taxon>Gastropoda</taxon>
        <taxon>Caenogastropoda</taxon>
        <taxon>Sorbeoconcha</taxon>
        <taxon>Cerithioidea</taxon>
        <taxon>Batillariidae</taxon>
        <taxon>Batillaria</taxon>
    </lineage>
</organism>
<gene>
    <name evidence="2" type="ORF">BaRGS_00023290</name>
    <name evidence="1" type="ORF">BaRGS_00030032</name>
</gene>
<evidence type="ECO:0000313" key="2">
    <source>
        <dbReference type="EMBL" id="KAK7485480.1"/>
    </source>
</evidence>
<accession>A0ABD0JV03</accession>